<dbReference type="PANTHER" id="PTHR42796">
    <property type="entry name" value="FUMARYLACETOACETATE HYDROLASE DOMAIN-CONTAINING PROTEIN 2A-RELATED"/>
    <property type="match status" value="1"/>
</dbReference>
<dbReference type="GO" id="GO:0046872">
    <property type="term" value="F:metal ion binding"/>
    <property type="evidence" value="ECO:0007669"/>
    <property type="project" value="UniProtKB-KW"/>
</dbReference>
<dbReference type="InterPro" id="IPR036663">
    <property type="entry name" value="Fumarylacetoacetase_C_sf"/>
</dbReference>
<dbReference type="GO" id="GO:0044281">
    <property type="term" value="P:small molecule metabolic process"/>
    <property type="evidence" value="ECO:0007669"/>
    <property type="project" value="UniProtKB-ARBA"/>
</dbReference>
<name>A0A3P4AW12_9BURK</name>
<dbReference type="InterPro" id="IPR051121">
    <property type="entry name" value="FAH"/>
</dbReference>
<feature type="domain" description="Fumarylacetoacetase-like C-terminal" evidence="4">
    <location>
        <begin position="56"/>
        <end position="256"/>
    </location>
</feature>
<evidence type="ECO:0000259" key="4">
    <source>
        <dbReference type="Pfam" id="PF01557"/>
    </source>
</evidence>
<keyword evidence="3" id="KW-0479">Metal-binding</keyword>
<proteinExistence type="inferred from homology"/>
<dbReference type="AlphaFoldDB" id="A0A3P4AW12"/>
<organism evidence="6 7">
    <name type="scientific">Pigmentiphaga humi</name>
    <dbReference type="NCBI Taxonomy" id="2478468"/>
    <lineage>
        <taxon>Bacteria</taxon>
        <taxon>Pseudomonadati</taxon>
        <taxon>Pseudomonadota</taxon>
        <taxon>Betaproteobacteria</taxon>
        <taxon>Burkholderiales</taxon>
        <taxon>Alcaligenaceae</taxon>
        <taxon>Pigmentiphaga</taxon>
    </lineage>
</organism>
<dbReference type="RefSeq" id="WP_124077476.1">
    <property type="nucleotide sequence ID" value="NZ_UWPJ01000005.1"/>
</dbReference>
<dbReference type="Pfam" id="PF10370">
    <property type="entry name" value="Rv2993c-like_N"/>
    <property type="match status" value="1"/>
</dbReference>
<protein>
    <submittedName>
        <fullName evidence="6">Homoprotocatechuate catabolism bifunctional isomerase/decarboxylase</fullName>
    </submittedName>
</protein>
<feature type="domain" description="Rv2993c-like N-terminal" evidence="5">
    <location>
        <begin position="1"/>
        <end position="50"/>
    </location>
</feature>
<dbReference type="EMBL" id="UWPJ01000005">
    <property type="protein sequence ID" value="VCU68249.1"/>
    <property type="molecule type" value="Genomic_DNA"/>
</dbReference>
<keyword evidence="6" id="KW-0413">Isomerase</keyword>
<dbReference type="PANTHER" id="PTHR42796:SF4">
    <property type="entry name" value="FUMARYLACETOACETATE HYDROLASE DOMAIN-CONTAINING PROTEIN 2A"/>
    <property type="match status" value="1"/>
</dbReference>
<comment type="similarity">
    <text evidence="2">Belongs to the FAH family.</text>
</comment>
<evidence type="ECO:0000256" key="2">
    <source>
        <dbReference type="ARBA" id="ARBA00010211"/>
    </source>
</evidence>
<comment type="cofactor">
    <cofactor evidence="1">
        <name>Mg(2+)</name>
        <dbReference type="ChEBI" id="CHEBI:18420"/>
    </cofactor>
</comment>
<dbReference type="Gene3D" id="3.90.850.10">
    <property type="entry name" value="Fumarylacetoacetase-like, C-terminal domain"/>
    <property type="match status" value="1"/>
</dbReference>
<dbReference type="InterPro" id="IPR018833">
    <property type="entry name" value="Rv2993c-like_N"/>
</dbReference>
<gene>
    <name evidence="6" type="primary">hpcE_1</name>
    <name evidence="6" type="ORF">PIGHUM_00299</name>
</gene>
<accession>A0A3P4AW12</accession>
<dbReference type="GO" id="GO:0016853">
    <property type="term" value="F:isomerase activity"/>
    <property type="evidence" value="ECO:0007669"/>
    <property type="project" value="UniProtKB-KW"/>
</dbReference>
<reference evidence="6 7" key="1">
    <citation type="submission" date="2018-10" db="EMBL/GenBank/DDBJ databases">
        <authorList>
            <person name="Criscuolo A."/>
        </authorList>
    </citation>
    <scope>NUCLEOTIDE SEQUENCE [LARGE SCALE GENOMIC DNA]</scope>
    <source>
        <strain evidence="6">DnA1</strain>
    </source>
</reference>
<dbReference type="OrthoDB" id="9805307at2"/>
<dbReference type="InterPro" id="IPR011234">
    <property type="entry name" value="Fumarylacetoacetase-like_C"/>
</dbReference>
<sequence>MRWVRYTDGAGTHYGQLEGERIRRVTGSPFEGYAATEDWTTLGAVRLEVPVIPRTFYCAGLNYAEHAIEAARKRGQEPRLPEQADIGYRANNALVPHGHDVVIPPDARTIHYEGELVVVIGRQARHLTPANALDCVLGYTIGNDVSERNWQRSDRTLWRAKNSDTFKPMGPWIETDFDPAGARTQVRVNGRTAIDFPTAAMIFDVPAFLCAMSRYLTLYPGDVVWMGTDGQSPDLHAGDVVEIEITGLGTLRNTFVQGQRDA</sequence>
<dbReference type="Proteomes" id="UP000277294">
    <property type="component" value="Unassembled WGS sequence"/>
</dbReference>
<dbReference type="SUPFAM" id="SSF56529">
    <property type="entry name" value="FAH"/>
    <property type="match status" value="1"/>
</dbReference>
<evidence type="ECO:0000259" key="5">
    <source>
        <dbReference type="Pfam" id="PF10370"/>
    </source>
</evidence>
<evidence type="ECO:0000313" key="6">
    <source>
        <dbReference type="EMBL" id="VCU68249.1"/>
    </source>
</evidence>
<evidence type="ECO:0000313" key="7">
    <source>
        <dbReference type="Proteomes" id="UP000277294"/>
    </source>
</evidence>
<keyword evidence="7" id="KW-1185">Reference proteome</keyword>
<evidence type="ECO:0000256" key="1">
    <source>
        <dbReference type="ARBA" id="ARBA00001946"/>
    </source>
</evidence>
<dbReference type="Pfam" id="PF01557">
    <property type="entry name" value="FAA_hydrolase"/>
    <property type="match status" value="1"/>
</dbReference>
<evidence type="ECO:0000256" key="3">
    <source>
        <dbReference type="ARBA" id="ARBA00022723"/>
    </source>
</evidence>